<evidence type="ECO:0000256" key="7">
    <source>
        <dbReference type="SAM" id="Coils"/>
    </source>
</evidence>
<dbReference type="InterPro" id="IPR004182">
    <property type="entry name" value="GRAM"/>
</dbReference>
<dbReference type="SMART" id="SM00733">
    <property type="entry name" value="Mterf"/>
    <property type="match status" value="7"/>
</dbReference>
<protein>
    <recommendedName>
        <fullName evidence="3">phosphatidylinositol-3,5-bisphosphate 3-phosphatase</fullName>
        <ecNumber evidence="3">3.1.3.95</ecNumber>
    </recommendedName>
</protein>
<dbReference type="CDD" id="cd14507">
    <property type="entry name" value="PTP-MTM-like"/>
    <property type="match status" value="1"/>
</dbReference>
<feature type="region of interest" description="Disordered" evidence="8">
    <location>
        <begin position="501"/>
        <end position="528"/>
    </location>
</feature>
<dbReference type="InterPro" id="IPR029021">
    <property type="entry name" value="Prot-tyrosine_phosphatase-like"/>
</dbReference>
<dbReference type="PANTHER" id="PTHR10807">
    <property type="entry name" value="MYOTUBULARIN-RELATED"/>
    <property type="match status" value="1"/>
</dbReference>
<evidence type="ECO:0000256" key="3">
    <source>
        <dbReference type="ARBA" id="ARBA00012903"/>
    </source>
</evidence>
<evidence type="ECO:0000256" key="5">
    <source>
        <dbReference type="ARBA" id="ARBA00022946"/>
    </source>
</evidence>
<dbReference type="InterPro" id="IPR010569">
    <property type="entry name" value="Myotubularin-like_Pase_dom"/>
</dbReference>
<evidence type="ECO:0000256" key="4">
    <source>
        <dbReference type="ARBA" id="ARBA00022472"/>
    </source>
</evidence>
<dbReference type="InterPro" id="IPR011993">
    <property type="entry name" value="PH-like_dom_sf"/>
</dbReference>
<gene>
    <name evidence="10" type="ORF">V6N11_040669</name>
</gene>
<dbReference type="EC" id="3.1.3.95" evidence="3"/>
<dbReference type="SMART" id="SM00568">
    <property type="entry name" value="GRAM"/>
    <property type="match status" value="1"/>
</dbReference>
<accession>A0ABR2RI56</accession>
<keyword evidence="11" id="KW-1185">Reference proteome</keyword>
<dbReference type="PANTHER" id="PTHR10807:SF8">
    <property type="entry name" value="PHOSPHATIDYLINOSITOL-3-PHOSPHATE PHOSPHATASE"/>
    <property type="match status" value="1"/>
</dbReference>
<feature type="coiled-coil region" evidence="7">
    <location>
        <begin position="671"/>
        <end position="705"/>
    </location>
</feature>
<dbReference type="InterPro" id="IPR003690">
    <property type="entry name" value="MTERF"/>
</dbReference>
<name>A0ABR2RI56_9ROSI</name>
<dbReference type="Pfam" id="PF06602">
    <property type="entry name" value="Myotub-related"/>
    <property type="match status" value="1"/>
</dbReference>
<dbReference type="SUPFAM" id="SSF52799">
    <property type="entry name" value="(Phosphotyrosine protein) phosphatases II"/>
    <property type="match status" value="1"/>
</dbReference>
<comment type="caution">
    <text evidence="10">The sequence shown here is derived from an EMBL/GenBank/DDBJ whole genome shotgun (WGS) entry which is preliminary data.</text>
</comment>
<keyword evidence="6" id="KW-0443">Lipid metabolism</keyword>
<dbReference type="PROSITE" id="PS00383">
    <property type="entry name" value="TYR_PHOSPHATASE_1"/>
    <property type="match status" value="1"/>
</dbReference>
<evidence type="ECO:0000256" key="6">
    <source>
        <dbReference type="ARBA" id="ARBA00023098"/>
    </source>
</evidence>
<feature type="compositionally biased region" description="Polar residues" evidence="8">
    <location>
        <begin position="513"/>
        <end position="528"/>
    </location>
</feature>
<keyword evidence="7" id="KW-0175">Coiled coil</keyword>
<evidence type="ECO:0000256" key="2">
    <source>
        <dbReference type="ARBA" id="ARBA00007692"/>
    </source>
</evidence>
<proteinExistence type="inferred from homology"/>
<keyword evidence="4" id="KW-0804">Transcription</keyword>
<organism evidence="10 11">
    <name type="scientific">Hibiscus sabdariffa</name>
    <name type="common">roselle</name>
    <dbReference type="NCBI Taxonomy" id="183260"/>
    <lineage>
        <taxon>Eukaryota</taxon>
        <taxon>Viridiplantae</taxon>
        <taxon>Streptophyta</taxon>
        <taxon>Embryophyta</taxon>
        <taxon>Tracheophyta</taxon>
        <taxon>Spermatophyta</taxon>
        <taxon>Magnoliopsida</taxon>
        <taxon>eudicotyledons</taxon>
        <taxon>Gunneridae</taxon>
        <taxon>Pentapetalae</taxon>
        <taxon>rosids</taxon>
        <taxon>malvids</taxon>
        <taxon>Malvales</taxon>
        <taxon>Malvaceae</taxon>
        <taxon>Malvoideae</taxon>
        <taxon>Hibiscus</taxon>
    </lineage>
</organism>
<dbReference type="PROSITE" id="PS51339">
    <property type="entry name" value="PPASE_MYOTUBULARIN"/>
    <property type="match status" value="1"/>
</dbReference>
<dbReference type="InterPro" id="IPR016130">
    <property type="entry name" value="Tyr_Pase_AS"/>
</dbReference>
<dbReference type="Gene3D" id="1.25.70.10">
    <property type="entry name" value="Transcription termination factor 3, mitochondrial"/>
    <property type="match status" value="1"/>
</dbReference>
<feature type="domain" description="Myotubularin phosphatase" evidence="9">
    <location>
        <begin position="200"/>
        <end position="646"/>
    </location>
</feature>
<dbReference type="Pfam" id="PF02536">
    <property type="entry name" value="mTERF"/>
    <property type="match status" value="1"/>
</dbReference>
<dbReference type="Gene3D" id="2.30.29.30">
    <property type="entry name" value="Pleckstrin-homology domain (PH domain)/Phosphotyrosine-binding domain (PTB)"/>
    <property type="match status" value="1"/>
</dbReference>
<evidence type="ECO:0000313" key="11">
    <source>
        <dbReference type="Proteomes" id="UP001396334"/>
    </source>
</evidence>
<keyword evidence="4" id="KW-0806">Transcription termination</keyword>
<evidence type="ECO:0000256" key="8">
    <source>
        <dbReference type="SAM" id="MobiDB-lite"/>
    </source>
</evidence>
<keyword evidence="5" id="KW-0809">Transit peptide</keyword>
<evidence type="ECO:0000259" key="9">
    <source>
        <dbReference type="PROSITE" id="PS51339"/>
    </source>
</evidence>
<evidence type="ECO:0000256" key="1">
    <source>
        <dbReference type="ARBA" id="ARBA00007471"/>
    </source>
</evidence>
<dbReference type="InterPro" id="IPR030564">
    <property type="entry name" value="Myotubularin"/>
</dbReference>
<sequence>MDALHPPKSVSGDDTSYSSERLDGDGSWDVLDWTKYDELVRRPVSHVNLEFLLEAERVIAEGHGVVLVNIDEAGTLFVTNFRLLFLSEGTRNIVPLGTIPLATIEKFNKMVVKNQSAPRRSDRSPSLRLLQIIGKDMRIIVFGFRPRTKQRRAIFDALLRCGKPARVWDLYAFTCGPSKFSNPNSKVRLLNEYFRLLGKGHRASVSMVEDGSFTLSNDLWRISDTNSSYTMCPSYPFAFLVPKSISDEEVIQASTFRARCRIPVVSWCHPGTGAVLARSSQPLVGLMMNIRSNADEKLVSALCTQLVGGKYSRRKLYIADARPRKNALANGAMGGGSESSSNYFQSEVVFFGIDNIHAMRDSFARLRDYLDTHGAASSDGMSSFLRHGGWTWGGGNLSSMSASVSTLGDSGWLIHVQSVLAGSAWIAARIALESASVLVHCSDGWDRTSQLVSLANLMLDPYYRTLAGFQALVEKDWLAFGHPFSDRIGLPSVPGTSFDLTRQSSTGSLSSSPARQSSGSFTPQASNSSHAQNNYSPIFLQWVDCVSQLLRMYPFAFEFSSTFLVDFLDCVLSCRFGNFLCNSEKERQQCGVYEACGCLWAYLADLCSSEGSSHAHYNLFYDPLKHNGPLYPPAAALAPTLWPQFHLRWSCPSVSQAGELEAECRSMAIKFSELQKAKEAAEMKAKEYSLAMETLKAELQNEKRLSSSAMNLAKRASKESAAIKRAIQSLGCRVNFTTNGDCTVDVESNPAETRERFMQSPPIRESDSTVHDDKSDLSVSITVVSDNVVSSSPLGQVCETLCPLRTRNGSCQWPNAGCAQLGISVYNLTSQIKYTNRRFSLSCQKLAWRWQHKGSLVQIPLLDLHMFSHYCKQEDEDSKAYSVVWKLSLFPCFEQPLSGNWQALGSPQGFVIPGKKMVPLMPLCVCTRKSVSILGIVDLSFLSGTLNKFQMVTPQTAIENLKMRNVQSRESALSVSKTIHFESRQRPDSVITFFKNHGFSQSQIRNLVRRRPRLLLTNPDKTLVPKFHFFCSKSISSSELKRILSSNPHVFEYGLDNKVVPNFNFFKDLTQCSDDKVFLAYKNCSGILTRNLESVLAPNISVLREKGMPELFLINKLLVHPRIFVVNPEKFRRIVEEVKKLGFDPSKQCFLIALQALIQISKSTWERKFNVFKQWGWSDEDIISAFEKDPRCMIFSEHKIVATMDFFVNTMGWKSSFIADNPVILSYSLENRIIPRCSVLKALLSKGLIEKFTVSSLVYTEKRFLQKFVTPFGDPYILKLYQEKQALSH</sequence>
<feature type="region of interest" description="Disordered" evidence="8">
    <location>
        <begin position="1"/>
        <end position="22"/>
    </location>
</feature>
<reference evidence="10 11" key="1">
    <citation type="journal article" date="2024" name="G3 (Bethesda)">
        <title>Genome assembly of Hibiscus sabdariffa L. provides insights into metabolisms of medicinal natural products.</title>
        <authorList>
            <person name="Kim T."/>
        </authorList>
    </citation>
    <scope>NUCLEOTIDE SEQUENCE [LARGE SCALE GENOMIC DNA]</scope>
    <source>
        <strain evidence="10">TK-2024</strain>
        <tissue evidence="10">Old leaves</tissue>
    </source>
</reference>
<comment type="similarity">
    <text evidence="1">Belongs to the protein-tyrosine phosphatase family. Non-receptor class myotubularin subfamily.</text>
</comment>
<dbReference type="EMBL" id="JBBPBN010000022">
    <property type="protein sequence ID" value="KAK9012627.1"/>
    <property type="molecule type" value="Genomic_DNA"/>
</dbReference>
<dbReference type="InterPro" id="IPR038538">
    <property type="entry name" value="MTERF_sf"/>
</dbReference>
<dbReference type="SUPFAM" id="SSF50729">
    <property type="entry name" value="PH domain-like"/>
    <property type="match status" value="1"/>
</dbReference>
<keyword evidence="4" id="KW-0805">Transcription regulation</keyword>
<evidence type="ECO:0000313" key="10">
    <source>
        <dbReference type="EMBL" id="KAK9012627.1"/>
    </source>
</evidence>
<comment type="similarity">
    <text evidence="2">Belongs to the mTERF family.</text>
</comment>
<dbReference type="Proteomes" id="UP001396334">
    <property type="component" value="Unassembled WGS sequence"/>
</dbReference>